<dbReference type="KEGG" id="mgin:FRZ54_22945"/>
<evidence type="ECO:0000313" key="2">
    <source>
        <dbReference type="Proteomes" id="UP000321479"/>
    </source>
</evidence>
<dbReference type="Pfam" id="PF19867">
    <property type="entry name" value="DUF6340"/>
    <property type="match status" value="1"/>
</dbReference>
<dbReference type="RefSeq" id="WP_147034137.1">
    <property type="nucleotide sequence ID" value="NZ_CP042436.1"/>
</dbReference>
<evidence type="ECO:0000313" key="1">
    <source>
        <dbReference type="EMBL" id="QEC65306.1"/>
    </source>
</evidence>
<sequence length="307" mass="33696">METAKTIAGLLLAIFVTIVSKGPAAPSAINVPITYAARYYFGRDTATILVINQFDVQATKDTSAKKIDALKGAAYTSLKFIGSQIDLLPHTRVINLVDSLNFRVNKDSIKNLASKYNATQVLALKNFDASIIRSDIQSSEIYLNTLVNADFKLYESNGLFSKKLHGTASDLISGENYKHLSAGEVFVSPSIDRYKAAVDTSSENAAMDALKDYFPNTISHDRPLYTDHFLKKGVEKLYAGDPDGAIKLFEPYVQDKNAKKAGKAAYMLAIAYESKGNIEKAGEMASLSLNKFNNQYATTMLQDLKDE</sequence>
<dbReference type="InterPro" id="IPR045921">
    <property type="entry name" value="DUF6340"/>
</dbReference>
<keyword evidence="2" id="KW-1185">Reference proteome</keyword>
<accession>A0A5B8V402</accession>
<protein>
    <recommendedName>
        <fullName evidence="3">Tetratricopeptide repeat protein</fullName>
    </recommendedName>
</protein>
<proteinExistence type="predicted"/>
<dbReference type="OrthoDB" id="788968at2"/>
<dbReference type="Gene3D" id="1.25.40.10">
    <property type="entry name" value="Tetratricopeptide repeat domain"/>
    <property type="match status" value="1"/>
</dbReference>
<dbReference type="EMBL" id="CP042436">
    <property type="protein sequence ID" value="QEC65306.1"/>
    <property type="molecule type" value="Genomic_DNA"/>
</dbReference>
<dbReference type="Proteomes" id="UP000321479">
    <property type="component" value="Chromosome"/>
</dbReference>
<organism evidence="1 2">
    <name type="scientific">Mucilaginibacter ginsenosidivorans</name>
    <dbReference type="NCBI Taxonomy" id="398053"/>
    <lineage>
        <taxon>Bacteria</taxon>
        <taxon>Pseudomonadati</taxon>
        <taxon>Bacteroidota</taxon>
        <taxon>Sphingobacteriia</taxon>
        <taxon>Sphingobacteriales</taxon>
        <taxon>Sphingobacteriaceae</taxon>
        <taxon>Mucilaginibacter</taxon>
    </lineage>
</organism>
<evidence type="ECO:0008006" key="3">
    <source>
        <dbReference type="Google" id="ProtNLM"/>
    </source>
</evidence>
<reference evidence="1 2" key="1">
    <citation type="journal article" date="2017" name="Curr. Microbiol.">
        <title>Mucilaginibacter ginsenosidivorans sp. nov., Isolated from Soil of Ginseng Field.</title>
        <authorList>
            <person name="Kim M.M."/>
            <person name="Siddiqi M.Z."/>
            <person name="Im W.T."/>
        </authorList>
    </citation>
    <scope>NUCLEOTIDE SEQUENCE [LARGE SCALE GENOMIC DNA]</scope>
    <source>
        <strain evidence="1 2">Gsoil 3017</strain>
    </source>
</reference>
<gene>
    <name evidence="1" type="ORF">FRZ54_22945</name>
</gene>
<name>A0A5B8V402_9SPHI</name>
<dbReference type="InterPro" id="IPR011990">
    <property type="entry name" value="TPR-like_helical_dom_sf"/>
</dbReference>
<dbReference type="AlphaFoldDB" id="A0A5B8V402"/>